<keyword evidence="2" id="KW-1185">Reference proteome</keyword>
<sequence>MLENASVIDLTLTLSENLPCASPEHVQFQRKIWNWYSDEPGTHQSGMYSKLGPYYTEWLTIDEHTGTHFDAPSHYIPYEGSGLQYASAVGNITGEKVDPRKMIGPAVVIDVTKLTGTGSPGVSPLITVEMIEEWEKEHGAIKPNDIVLLYTGWDRYYLPGPEGDAYFKNAFRKAGPGWPSPDAQTVEYLYQKGVQCIATDSISIGATHEGISAHVAGLSKQMAYVESLTNLDKLPTRGAYFIFLGLKIEGSSGGPGRAIAFVPNS</sequence>
<evidence type="ECO:0000313" key="2">
    <source>
        <dbReference type="Proteomes" id="UP001579974"/>
    </source>
</evidence>
<organism evidence="1 2">
    <name type="scientific">Alicyclobacillus fastidiosus</name>
    <dbReference type="NCBI Taxonomy" id="392011"/>
    <lineage>
        <taxon>Bacteria</taxon>
        <taxon>Bacillati</taxon>
        <taxon>Bacillota</taxon>
        <taxon>Bacilli</taxon>
        <taxon>Bacillales</taxon>
        <taxon>Alicyclobacillaceae</taxon>
        <taxon>Alicyclobacillus</taxon>
    </lineage>
</organism>
<dbReference type="InterPro" id="IPR007325">
    <property type="entry name" value="KFase/CYL"/>
</dbReference>
<name>A0ABV5ABC0_9BACL</name>
<proteinExistence type="predicted"/>
<dbReference type="GO" id="GO:0016787">
    <property type="term" value="F:hydrolase activity"/>
    <property type="evidence" value="ECO:0007669"/>
    <property type="project" value="UniProtKB-KW"/>
</dbReference>
<dbReference type="RefSeq" id="WP_275475380.1">
    <property type="nucleotide sequence ID" value="NZ_CP162940.1"/>
</dbReference>
<gene>
    <name evidence="1" type="ORF">KKP3000_002836</name>
</gene>
<protein>
    <submittedName>
        <fullName evidence="1">Cyclase family protein</fullName>
        <ecNumber evidence="1">3.5.-.-</ecNumber>
    </submittedName>
</protein>
<accession>A0ABV5ABC0</accession>
<dbReference type="Pfam" id="PF04199">
    <property type="entry name" value="Cyclase"/>
    <property type="match status" value="1"/>
</dbReference>
<dbReference type="Proteomes" id="UP001579974">
    <property type="component" value="Unassembled WGS sequence"/>
</dbReference>
<dbReference type="Gene3D" id="3.50.30.50">
    <property type="entry name" value="Putative cyclase"/>
    <property type="match status" value="1"/>
</dbReference>
<keyword evidence="1" id="KW-0378">Hydrolase</keyword>
<dbReference type="EMBL" id="JBDXSU010000003">
    <property type="protein sequence ID" value="MFB5189563.1"/>
    <property type="molecule type" value="Genomic_DNA"/>
</dbReference>
<reference evidence="1 2" key="1">
    <citation type="journal article" date="2024" name="Int. J. Mol. Sci.">
        <title>Exploration of Alicyclobacillus spp. Genome in Search of Antibiotic Resistance.</title>
        <authorList>
            <person name="Bucka-Kolendo J."/>
            <person name="Kiousi D.E."/>
            <person name="Dekowska A."/>
            <person name="Mikolajczuk-Szczyrba A."/>
            <person name="Karadedos D.M."/>
            <person name="Michael P."/>
            <person name="Galanis A."/>
            <person name="Sokolowska B."/>
        </authorList>
    </citation>
    <scope>NUCLEOTIDE SEQUENCE [LARGE SCALE GENOMIC DNA]</scope>
    <source>
        <strain evidence="1 2">KKP 3000</strain>
    </source>
</reference>
<dbReference type="InterPro" id="IPR037175">
    <property type="entry name" value="KFase_sf"/>
</dbReference>
<comment type="caution">
    <text evidence="1">The sequence shown here is derived from an EMBL/GenBank/DDBJ whole genome shotgun (WGS) entry which is preliminary data.</text>
</comment>
<dbReference type="EC" id="3.5.-.-" evidence="1"/>
<dbReference type="PANTHER" id="PTHR31118:SF12">
    <property type="entry name" value="CYCLASE-LIKE PROTEIN 2"/>
    <property type="match status" value="1"/>
</dbReference>
<dbReference type="PANTHER" id="PTHR31118">
    <property type="entry name" value="CYCLASE-LIKE PROTEIN 2"/>
    <property type="match status" value="1"/>
</dbReference>
<evidence type="ECO:0000313" key="1">
    <source>
        <dbReference type="EMBL" id="MFB5189563.1"/>
    </source>
</evidence>
<dbReference type="SUPFAM" id="SSF102198">
    <property type="entry name" value="Putative cyclase"/>
    <property type="match status" value="1"/>
</dbReference>